<evidence type="ECO:0000313" key="2">
    <source>
        <dbReference type="Proteomes" id="UP000279995"/>
    </source>
</evidence>
<protein>
    <submittedName>
        <fullName evidence="1">Uncharacterized protein</fullName>
    </submittedName>
</protein>
<dbReference type="AlphaFoldDB" id="A0AAD0XEN8"/>
<organism evidence="1 2">
    <name type="scientific">Pseudoalteromonas agarivorans</name>
    <dbReference type="NCBI Taxonomy" id="176102"/>
    <lineage>
        <taxon>Bacteria</taxon>
        <taxon>Pseudomonadati</taxon>
        <taxon>Pseudomonadota</taxon>
        <taxon>Gammaproteobacteria</taxon>
        <taxon>Alteromonadales</taxon>
        <taxon>Pseudoalteromonadaceae</taxon>
        <taxon>Pseudoalteromonas</taxon>
    </lineage>
</organism>
<accession>A0AAD0XEN8</accession>
<dbReference type="EMBL" id="CP033066">
    <property type="protein sequence ID" value="AYM88540.1"/>
    <property type="molecule type" value="Genomic_DNA"/>
</dbReference>
<gene>
    <name evidence="1" type="ORF">D9T18_17795</name>
</gene>
<dbReference type="RefSeq" id="WP_121638420.1">
    <property type="nucleotide sequence ID" value="NZ_CP033066.1"/>
</dbReference>
<dbReference type="Proteomes" id="UP000279995">
    <property type="component" value="Chromosome II"/>
</dbReference>
<name>A0AAD0XEN8_9GAMM</name>
<proteinExistence type="predicted"/>
<sequence>MATLLSVNSYAAMDCNTESESEKCTKTKAYFSNGGPVNVDFSIWYNSYRANIYYILDNPYPNYMKMGDLQDILESQNDK</sequence>
<reference evidence="1 2" key="1">
    <citation type="submission" date="2018-10" db="EMBL/GenBank/DDBJ databases">
        <title>Complete Genome Sequence and Transcriptomic Profiles of a Marine Bacterium, Pseudoalteromonas agarivorans Hao 2018.</title>
        <authorList>
            <person name="Hao L."/>
        </authorList>
    </citation>
    <scope>NUCLEOTIDE SEQUENCE [LARGE SCALE GENOMIC DNA]</scope>
    <source>
        <strain evidence="1 2">Hao 2018</strain>
    </source>
</reference>
<evidence type="ECO:0000313" key="1">
    <source>
        <dbReference type="EMBL" id="AYM88540.1"/>
    </source>
</evidence>